<dbReference type="GO" id="GO:0005829">
    <property type="term" value="C:cytosol"/>
    <property type="evidence" value="ECO:0007669"/>
    <property type="project" value="TreeGrafter"/>
</dbReference>
<dbReference type="InterPro" id="IPR024930">
    <property type="entry name" value="Skp_dom_sf"/>
</dbReference>
<dbReference type="Proteomes" id="UP000823661">
    <property type="component" value="Unassembled WGS sequence"/>
</dbReference>
<proteinExistence type="inferred from homology"/>
<comment type="caution">
    <text evidence="5">The sequence shown here is derived from an EMBL/GenBank/DDBJ whole genome shotgun (WGS) entry which is preliminary data.</text>
</comment>
<accession>A0A9D9EW29</accession>
<sequence length="193" mass="22002">MKKIIVLIAAAAFTFTAASAQSYKFAHVNFQELVQLMPEMDSARVQMDAANQETQETYGAMVQEFQDKYSQYEQKSGEWSAAIRQSKERELTEIQNRIQDFEQSVQQEMQQLQNQLMGPIYQKAQETVNNLAKEGGYIYVFDTTQVLYVDTAQSTDLTPQARTALNIPADRTIESLQQELQARAQAQQTTPQQ</sequence>
<dbReference type="InterPro" id="IPR005632">
    <property type="entry name" value="Chaperone_Skp"/>
</dbReference>
<dbReference type="EMBL" id="JADIMI010000068">
    <property type="protein sequence ID" value="MBO8452660.1"/>
    <property type="molecule type" value="Genomic_DNA"/>
</dbReference>
<evidence type="ECO:0000256" key="4">
    <source>
        <dbReference type="SAM" id="SignalP"/>
    </source>
</evidence>
<evidence type="ECO:0000313" key="6">
    <source>
        <dbReference type="Proteomes" id="UP000823661"/>
    </source>
</evidence>
<feature type="signal peptide" evidence="4">
    <location>
        <begin position="1"/>
        <end position="20"/>
    </location>
</feature>
<keyword evidence="2 4" id="KW-0732">Signal</keyword>
<dbReference type="PANTHER" id="PTHR35089">
    <property type="entry name" value="CHAPERONE PROTEIN SKP"/>
    <property type="match status" value="1"/>
</dbReference>
<feature type="chain" id="PRO_5039502271" evidence="4">
    <location>
        <begin position="21"/>
        <end position="193"/>
    </location>
</feature>
<protein>
    <submittedName>
        <fullName evidence="5">OmpH family outer membrane protein</fullName>
    </submittedName>
</protein>
<evidence type="ECO:0000256" key="3">
    <source>
        <dbReference type="SAM" id="Coils"/>
    </source>
</evidence>
<gene>
    <name evidence="5" type="ORF">IAC06_07240</name>
</gene>
<name>A0A9D9EW29_9BACT</name>
<dbReference type="GO" id="GO:0050821">
    <property type="term" value="P:protein stabilization"/>
    <property type="evidence" value="ECO:0007669"/>
    <property type="project" value="TreeGrafter"/>
</dbReference>
<reference evidence="5" key="2">
    <citation type="journal article" date="2021" name="PeerJ">
        <title>Extensive microbial diversity within the chicken gut microbiome revealed by metagenomics and culture.</title>
        <authorList>
            <person name="Gilroy R."/>
            <person name="Ravi A."/>
            <person name="Getino M."/>
            <person name="Pursley I."/>
            <person name="Horton D.L."/>
            <person name="Alikhan N.F."/>
            <person name="Baker D."/>
            <person name="Gharbi K."/>
            <person name="Hall N."/>
            <person name="Watson M."/>
            <person name="Adriaenssens E.M."/>
            <person name="Foster-Nyarko E."/>
            <person name="Jarju S."/>
            <person name="Secka A."/>
            <person name="Antonio M."/>
            <person name="Oren A."/>
            <person name="Chaudhuri R.R."/>
            <person name="La Ragione R."/>
            <person name="Hildebrand F."/>
            <person name="Pallen M.J."/>
        </authorList>
    </citation>
    <scope>NUCLEOTIDE SEQUENCE</scope>
    <source>
        <strain evidence="5">B1-20833</strain>
    </source>
</reference>
<keyword evidence="3" id="KW-0175">Coiled coil</keyword>
<organism evidence="5 6">
    <name type="scientific">Candidatus Cryptobacteroides intestinavium</name>
    <dbReference type="NCBI Taxonomy" id="2840766"/>
    <lineage>
        <taxon>Bacteria</taxon>
        <taxon>Pseudomonadati</taxon>
        <taxon>Bacteroidota</taxon>
        <taxon>Bacteroidia</taxon>
        <taxon>Bacteroidales</taxon>
        <taxon>Candidatus Cryptobacteroides</taxon>
    </lineage>
</organism>
<evidence type="ECO:0000256" key="2">
    <source>
        <dbReference type="ARBA" id="ARBA00022729"/>
    </source>
</evidence>
<reference evidence="5" key="1">
    <citation type="submission" date="2020-10" db="EMBL/GenBank/DDBJ databases">
        <authorList>
            <person name="Gilroy R."/>
        </authorList>
    </citation>
    <scope>NUCLEOTIDE SEQUENCE</scope>
    <source>
        <strain evidence="5">B1-20833</strain>
    </source>
</reference>
<evidence type="ECO:0000256" key="1">
    <source>
        <dbReference type="ARBA" id="ARBA00009091"/>
    </source>
</evidence>
<comment type="similarity">
    <text evidence="1">Belongs to the Skp family.</text>
</comment>
<dbReference type="AlphaFoldDB" id="A0A9D9EW29"/>
<dbReference type="SMART" id="SM00935">
    <property type="entry name" value="OmpH"/>
    <property type="match status" value="1"/>
</dbReference>
<dbReference type="SUPFAM" id="SSF111384">
    <property type="entry name" value="OmpH-like"/>
    <property type="match status" value="1"/>
</dbReference>
<evidence type="ECO:0000313" key="5">
    <source>
        <dbReference type="EMBL" id="MBO8452660.1"/>
    </source>
</evidence>
<dbReference type="Pfam" id="PF03938">
    <property type="entry name" value="OmpH"/>
    <property type="match status" value="1"/>
</dbReference>
<dbReference type="Gene3D" id="3.30.910.20">
    <property type="entry name" value="Skp domain"/>
    <property type="match status" value="1"/>
</dbReference>
<dbReference type="PANTHER" id="PTHR35089:SF1">
    <property type="entry name" value="CHAPERONE PROTEIN SKP"/>
    <property type="match status" value="1"/>
</dbReference>
<feature type="coiled-coil region" evidence="3">
    <location>
        <begin position="84"/>
        <end position="111"/>
    </location>
</feature>
<dbReference type="GO" id="GO:0051082">
    <property type="term" value="F:unfolded protein binding"/>
    <property type="evidence" value="ECO:0007669"/>
    <property type="project" value="InterPro"/>
</dbReference>